<feature type="chain" id="PRO_5035444632" description="Transmembrane protein" evidence="2">
    <location>
        <begin position="22"/>
        <end position="308"/>
    </location>
</feature>
<evidence type="ECO:0008006" key="5">
    <source>
        <dbReference type="Google" id="ProtNLM"/>
    </source>
</evidence>
<keyword evidence="1" id="KW-0812">Transmembrane</keyword>
<feature type="signal peptide" evidence="2">
    <location>
        <begin position="1"/>
        <end position="21"/>
    </location>
</feature>
<gene>
    <name evidence="3" type="ORF">FB567DRAFT_71171</name>
</gene>
<feature type="transmembrane region" description="Helical" evidence="1">
    <location>
        <begin position="250"/>
        <end position="276"/>
    </location>
</feature>
<keyword evidence="1" id="KW-0472">Membrane</keyword>
<sequence>MTFTTMRTAVLQAAAIWTVMTILDHHLSENMFDKVWEDEMFRNMTSVLNGTTSHAATNQNPKQLTLDAGNTTLPLNQSMSVNNATATNGTSGLPAWDAGESIYGWRLPREGAIFIILAILEYYWFIWLEKILPARSRRRDVSHQRHEKVEESEDREEEIIQRWIAQGRVKRASLNWCNTFLKLTLQLTIGTIWYSAAAFILRVLFTKFDPRLVFKGMKSHIVFSFIGSYVTVQPLATLIAFVVIPAHRQIVFLSGANLVSSVFFTTLVRLFAAWLVKTQFAQDFMRNMTSSALDGTERRRYSRTRNEL</sequence>
<dbReference type="EMBL" id="JAGMVJ010000011">
    <property type="protein sequence ID" value="KAH7086442.1"/>
    <property type="molecule type" value="Genomic_DNA"/>
</dbReference>
<keyword evidence="4" id="KW-1185">Reference proteome</keyword>
<evidence type="ECO:0000256" key="2">
    <source>
        <dbReference type="SAM" id="SignalP"/>
    </source>
</evidence>
<evidence type="ECO:0000313" key="3">
    <source>
        <dbReference type="EMBL" id="KAH7086442.1"/>
    </source>
</evidence>
<evidence type="ECO:0000256" key="1">
    <source>
        <dbReference type="SAM" id="Phobius"/>
    </source>
</evidence>
<comment type="caution">
    <text evidence="3">The sequence shown here is derived from an EMBL/GenBank/DDBJ whole genome shotgun (WGS) entry which is preliminary data.</text>
</comment>
<proteinExistence type="predicted"/>
<feature type="transmembrane region" description="Helical" evidence="1">
    <location>
        <begin position="183"/>
        <end position="205"/>
    </location>
</feature>
<name>A0A8K0VYI8_9PLEO</name>
<dbReference type="Proteomes" id="UP000813461">
    <property type="component" value="Unassembled WGS sequence"/>
</dbReference>
<dbReference type="AlphaFoldDB" id="A0A8K0VYI8"/>
<dbReference type="OrthoDB" id="10267969at2759"/>
<organism evidence="3 4">
    <name type="scientific">Paraphoma chrysanthemicola</name>
    <dbReference type="NCBI Taxonomy" id="798071"/>
    <lineage>
        <taxon>Eukaryota</taxon>
        <taxon>Fungi</taxon>
        <taxon>Dikarya</taxon>
        <taxon>Ascomycota</taxon>
        <taxon>Pezizomycotina</taxon>
        <taxon>Dothideomycetes</taxon>
        <taxon>Pleosporomycetidae</taxon>
        <taxon>Pleosporales</taxon>
        <taxon>Pleosporineae</taxon>
        <taxon>Phaeosphaeriaceae</taxon>
        <taxon>Paraphoma</taxon>
    </lineage>
</organism>
<evidence type="ECO:0000313" key="4">
    <source>
        <dbReference type="Proteomes" id="UP000813461"/>
    </source>
</evidence>
<reference evidence="3" key="1">
    <citation type="journal article" date="2021" name="Nat. Commun.">
        <title>Genetic determinants of endophytism in the Arabidopsis root mycobiome.</title>
        <authorList>
            <person name="Mesny F."/>
            <person name="Miyauchi S."/>
            <person name="Thiergart T."/>
            <person name="Pickel B."/>
            <person name="Atanasova L."/>
            <person name="Karlsson M."/>
            <person name="Huettel B."/>
            <person name="Barry K.W."/>
            <person name="Haridas S."/>
            <person name="Chen C."/>
            <person name="Bauer D."/>
            <person name="Andreopoulos W."/>
            <person name="Pangilinan J."/>
            <person name="LaButti K."/>
            <person name="Riley R."/>
            <person name="Lipzen A."/>
            <person name="Clum A."/>
            <person name="Drula E."/>
            <person name="Henrissat B."/>
            <person name="Kohler A."/>
            <person name="Grigoriev I.V."/>
            <person name="Martin F.M."/>
            <person name="Hacquard S."/>
        </authorList>
    </citation>
    <scope>NUCLEOTIDE SEQUENCE</scope>
    <source>
        <strain evidence="3">MPI-SDFR-AT-0120</strain>
    </source>
</reference>
<feature type="transmembrane region" description="Helical" evidence="1">
    <location>
        <begin position="221"/>
        <end position="244"/>
    </location>
</feature>
<keyword evidence="1" id="KW-1133">Transmembrane helix</keyword>
<accession>A0A8K0VYI8</accession>
<keyword evidence="2" id="KW-0732">Signal</keyword>
<protein>
    <recommendedName>
        <fullName evidence="5">Transmembrane protein</fullName>
    </recommendedName>
</protein>
<feature type="transmembrane region" description="Helical" evidence="1">
    <location>
        <begin position="111"/>
        <end position="128"/>
    </location>
</feature>